<dbReference type="PANTHER" id="PTHR46569">
    <property type="entry name" value="E3 UBIQUITIN-PROTEIN LIGASE TRAIP"/>
    <property type="match status" value="1"/>
</dbReference>
<accession>A0AAD9CXW4</accession>
<dbReference type="EMBL" id="JAODAN010000008">
    <property type="protein sequence ID" value="KAK1922613.1"/>
    <property type="molecule type" value="Genomic_DNA"/>
</dbReference>
<dbReference type="AlphaFoldDB" id="A0AAD9CXW4"/>
<dbReference type="SUPFAM" id="SSF57850">
    <property type="entry name" value="RING/U-box"/>
    <property type="match status" value="1"/>
</dbReference>
<evidence type="ECO:0000313" key="5">
    <source>
        <dbReference type="Proteomes" id="UP001182556"/>
    </source>
</evidence>
<dbReference type="Proteomes" id="UP001182556">
    <property type="component" value="Unassembled WGS sequence"/>
</dbReference>
<keyword evidence="1" id="KW-0479">Metal-binding</keyword>
<dbReference type="PANTHER" id="PTHR46569:SF1">
    <property type="entry name" value="E3 UBIQUITIN-PROTEIN LIGASE RFWD3-RELATED"/>
    <property type="match status" value="1"/>
</dbReference>
<protein>
    <recommendedName>
        <fullName evidence="3">RING-type domain-containing protein</fullName>
    </recommendedName>
</protein>
<comment type="caution">
    <text evidence="4">The sequence shown here is derived from an EMBL/GenBank/DDBJ whole genome shotgun (WGS) entry which is preliminary data.</text>
</comment>
<feature type="compositionally biased region" description="Polar residues" evidence="2">
    <location>
        <begin position="502"/>
        <end position="511"/>
    </location>
</feature>
<feature type="region of interest" description="Disordered" evidence="2">
    <location>
        <begin position="502"/>
        <end position="554"/>
    </location>
</feature>
<keyword evidence="1" id="KW-0862">Zinc</keyword>
<dbReference type="SMART" id="SM00184">
    <property type="entry name" value="RING"/>
    <property type="match status" value="1"/>
</dbReference>
<dbReference type="InterPro" id="IPR052639">
    <property type="entry name" value="TRAIP_ubiq-protein_ligase"/>
</dbReference>
<reference evidence="4" key="1">
    <citation type="submission" date="2023-02" db="EMBL/GenBank/DDBJ databases">
        <title>Identification and recombinant expression of a fungal hydrolase from Papiliotrema laurentii that hydrolyzes apple cutin and clears colloidal polyester polyurethane.</title>
        <authorList>
            <consortium name="DOE Joint Genome Institute"/>
            <person name="Roman V.A."/>
            <person name="Bojanowski C."/>
            <person name="Crable B.R."/>
            <person name="Wagner D.N."/>
            <person name="Hung C.S."/>
            <person name="Nadeau L.J."/>
            <person name="Schratz L."/>
            <person name="Haridas S."/>
            <person name="Pangilinan J."/>
            <person name="Lipzen A."/>
            <person name="Na H."/>
            <person name="Yan M."/>
            <person name="Ng V."/>
            <person name="Grigoriev I.V."/>
            <person name="Spatafora J.W."/>
            <person name="Barlow D."/>
            <person name="Biffinger J."/>
            <person name="Kelley-Loughnane N."/>
            <person name="Varaljay V.A."/>
            <person name="Crookes-Goodson W.J."/>
        </authorList>
    </citation>
    <scope>NUCLEOTIDE SEQUENCE</scope>
    <source>
        <strain evidence="4">5307AH</strain>
    </source>
</reference>
<keyword evidence="1" id="KW-0863">Zinc-finger</keyword>
<dbReference type="GO" id="GO:0016567">
    <property type="term" value="P:protein ubiquitination"/>
    <property type="evidence" value="ECO:0007669"/>
    <property type="project" value="TreeGrafter"/>
</dbReference>
<dbReference type="InterPro" id="IPR013083">
    <property type="entry name" value="Znf_RING/FYVE/PHD"/>
</dbReference>
<proteinExistence type="predicted"/>
<feature type="region of interest" description="Disordered" evidence="2">
    <location>
        <begin position="356"/>
        <end position="404"/>
    </location>
</feature>
<feature type="compositionally biased region" description="Low complexity" evidence="2">
    <location>
        <begin position="112"/>
        <end position="122"/>
    </location>
</feature>
<name>A0AAD9CXW4_PAPLA</name>
<dbReference type="InterPro" id="IPR001841">
    <property type="entry name" value="Znf_RING"/>
</dbReference>
<dbReference type="Gene3D" id="3.30.40.10">
    <property type="entry name" value="Zinc/RING finger domain, C3HC4 (zinc finger)"/>
    <property type="match status" value="1"/>
</dbReference>
<dbReference type="GO" id="GO:0090734">
    <property type="term" value="C:site of DNA damage"/>
    <property type="evidence" value="ECO:0007669"/>
    <property type="project" value="TreeGrafter"/>
</dbReference>
<evidence type="ECO:0000256" key="2">
    <source>
        <dbReference type="SAM" id="MobiDB-lite"/>
    </source>
</evidence>
<evidence type="ECO:0000313" key="4">
    <source>
        <dbReference type="EMBL" id="KAK1922613.1"/>
    </source>
</evidence>
<dbReference type="GO" id="GO:0008270">
    <property type="term" value="F:zinc ion binding"/>
    <property type="evidence" value="ECO:0007669"/>
    <property type="project" value="UniProtKB-KW"/>
</dbReference>
<feature type="region of interest" description="Disordered" evidence="2">
    <location>
        <begin position="436"/>
        <end position="457"/>
    </location>
</feature>
<feature type="domain" description="RING-type" evidence="3">
    <location>
        <begin position="12"/>
        <end position="84"/>
    </location>
</feature>
<dbReference type="GO" id="GO:0061630">
    <property type="term" value="F:ubiquitin protein ligase activity"/>
    <property type="evidence" value="ECO:0007669"/>
    <property type="project" value="TreeGrafter"/>
</dbReference>
<feature type="region of interest" description="Disordered" evidence="2">
    <location>
        <begin position="112"/>
        <end position="134"/>
    </location>
</feature>
<dbReference type="CDD" id="cd16448">
    <property type="entry name" value="RING-H2"/>
    <property type="match status" value="1"/>
</dbReference>
<sequence length="629" mass="69296">MGRASRLDDVSCVICMDSLFTKRDDLDEVEAIAAPDCGHVFHEKCLLTWFAAQNKIYLDQFQDRDERESLLMGDEMPAECPTCRTECFLDDETGKLAIHRLYINFGGDGVSSQIGSSPGPSSHAPRASTRTDQDREVLGLAKRAKSIGQELKALSADSTEADVEGALKRAEGLREDMASVKAIQGIKNYVGGLNTAINALRSALETHPLIPTLQETVKETNAKLRTTQQDMRELATITLPAQVQTAVAAERARGEGLFKQLEQEVKLVRQALQEEQVARRAIKSASEDRKRNDQRMMEGLKRQIAQLKADKESLQQTLTERSKLIKVYQAKAESRKELKKKNDELQDEIKRLRSALDSSASSTMTLKSQPHAGAADLDRRDSPHGTPTNPPRSLSPMDNGLDQISPGLYLERDAAKQDQSCGPDESLMIVMPQASSSLPIHSSPRAGPSRHPTARTISCELETGKKRSSSRSKYFTDRSDVILLSPNSDVDLLDLSPHKQPNQILVHGSSSPPEPVKKRKTNPYPTNREDSDRRRLLKSFNSTLAPDTRASREPIKSDKAKHIYDLTKNLSSPQRPPLAVKASERSNVGAGIRSSVKGGTSLVEKLGITDAHGRPLKSVVAGARVRRRA</sequence>
<dbReference type="PROSITE" id="PS50089">
    <property type="entry name" value="ZF_RING_2"/>
    <property type="match status" value="1"/>
</dbReference>
<gene>
    <name evidence="4" type="ORF">DB88DRAFT_361796</name>
</gene>
<dbReference type="GO" id="GO:0031297">
    <property type="term" value="P:replication fork processing"/>
    <property type="evidence" value="ECO:0007669"/>
    <property type="project" value="TreeGrafter"/>
</dbReference>
<dbReference type="GO" id="GO:0005634">
    <property type="term" value="C:nucleus"/>
    <property type="evidence" value="ECO:0007669"/>
    <property type="project" value="TreeGrafter"/>
</dbReference>
<evidence type="ECO:0000256" key="1">
    <source>
        <dbReference type="PROSITE-ProRule" id="PRU00175"/>
    </source>
</evidence>
<evidence type="ECO:0000259" key="3">
    <source>
        <dbReference type="PROSITE" id="PS50089"/>
    </source>
</evidence>
<organism evidence="4 5">
    <name type="scientific">Papiliotrema laurentii</name>
    <name type="common">Cryptococcus laurentii</name>
    <dbReference type="NCBI Taxonomy" id="5418"/>
    <lineage>
        <taxon>Eukaryota</taxon>
        <taxon>Fungi</taxon>
        <taxon>Dikarya</taxon>
        <taxon>Basidiomycota</taxon>
        <taxon>Agaricomycotina</taxon>
        <taxon>Tremellomycetes</taxon>
        <taxon>Tremellales</taxon>
        <taxon>Rhynchogastremaceae</taxon>
        <taxon>Papiliotrema</taxon>
    </lineage>
</organism>
<keyword evidence="5" id="KW-1185">Reference proteome</keyword>